<accession>A0ABP4UEN7</accession>
<dbReference type="InterPro" id="IPR007627">
    <property type="entry name" value="RNA_pol_sigma70_r2"/>
</dbReference>
<feature type="transmembrane region" description="Helical" evidence="7">
    <location>
        <begin position="246"/>
        <end position="271"/>
    </location>
</feature>
<evidence type="ECO:0000313" key="12">
    <source>
        <dbReference type="Proteomes" id="UP001501690"/>
    </source>
</evidence>
<comment type="similarity">
    <text evidence="1">Belongs to the sigma-70 factor family. ECF subfamily.</text>
</comment>
<evidence type="ECO:0000256" key="3">
    <source>
        <dbReference type="ARBA" id="ARBA00023082"/>
    </source>
</evidence>
<feature type="compositionally biased region" description="Polar residues" evidence="6">
    <location>
        <begin position="80"/>
        <end position="89"/>
    </location>
</feature>
<proteinExistence type="inferred from homology"/>
<dbReference type="Gene3D" id="1.10.10.10">
    <property type="entry name" value="Winged helix-like DNA-binding domain superfamily/Winged helix DNA-binding domain"/>
    <property type="match status" value="1"/>
</dbReference>
<feature type="transmembrane region" description="Helical" evidence="7">
    <location>
        <begin position="220"/>
        <end position="240"/>
    </location>
</feature>
<dbReference type="InterPro" id="IPR036388">
    <property type="entry name" value="WH-like_DNA-bd_sf"/>
</dbReference>
<feature type="domain" description="RNA polymerase sigma-70 region 2" evidence="8">
    <location>
        <begin position="7"/>
        <end position="74"/>
    </location>
</feature>
<evidence type="ECO:0000256" key="7">
    <source>
        <dbReference type="SAM" id="Phobius"/>
    </source>
</evidence>
<evidence type="ECO:0000313" key="11">
    <source>
        <dbReference type="EMBL" id="GAA1704239.1"/>
    </source>
</evidence>
<dbReference type="InterPro" id="IPR013325">
    <property type="entry name" value="RNA_pol_sigma_r2"/>
</dbReference>
<dbReference type="Proteomes" id="UP001501690">
    <property type="component" value="Unassembled WGS sequence"/>
</dbReference>
<evidence type="ECO:0000259" key="9">
    <source>
        <dbReference type="Pfam" id="PF08281"/>
    </source>
</evidence>
<feature type="compositionally biased region" description="Basic and acidic residues" evidence="6">
    <location>
        <begin position="68"/>
        <end position="78"/>
    </location>
</feature>
<dbReference type="Pfam" id="PF04542">
    <property type="entry name" value="Sigma70_r2"/>
    <property type="match status" value="1"/>
</dbReference>
<feature type="domain" description="Putative zinc-finger" evidence="10">
    <location>
        <begin position="174"/>
        <end position="207"/>
    </location>
</feature>
<dbReference type="PANTHER" id="PTHR43133">
    <property type="entry name" value="RNA POLYMERASE ECF-TYPE SIGMA FACTO"/>
    <property type="match status" value="1"/>
</dbReference>
<reference evidence="12" key="1">
    <citation type="journal article" date="2019" name="Int. J. Syst. Evol. Microbiol.">
        <title>The Global Catalogue of Microorganisms (GCM) 10K type strain sequencing project: providing services to taxonomists for standard genome sequencing and annotation.</title>
        <authorList>
            <consortium name="The Broad Institute Genomics Platform"/>
            <consortium name="The Broad Institute Genome Sequencing Center for Infectious Disease"/>
            <person name="Wu L."/>
            <person name="Ma J."/>
        </authorList>
    </citation>
    <scope>NUCLEOTIDE SEQUENCE [LARGE SCALE GENOMIC DNA]</scope>
    <source>
        <strain evidence="12">JCM 15577</strain>
    </source>
</reference>
<dbReference type="CDD" id="cd06171">
    <property type="entry name" value="Sigma70_r4"/>
    <property type="match status" value="1"/>
</dbReference>
<dbReference type="Pfam" id="PF13490">
    <property type="entry name" value="zf-HC2"/>
    <property type="match status" value="1"/>
</dbReference>
<dbReference type="SUPFAM" id="SSF88946">
    <property type="entry name" value="Sigma2 domain of RNA polymerase sigma factors"/>
    <property type="match status" value="1"/>
</dbReference>
<dbReference type="NCBIfam" id="TIGR02937">
    <property type="entry name" value="sigma70-ECF"/>
    <property type="match status" value="1"/>
</dbReference>
<dbReference type="Pfam" id="PF08281">
    <property type="entry name" value="Sigma70_r4_2"/>
    <property type="match status" value="1"/>
</dbReference>
<gene>
    <name evidence="11" type="ORF">GCM10009808_22630</name>
</gene>
<dbReference type="InterPro" id="IPR027383">
    <property type="entry name" value="Znf_put"/>
</dbReference>
<evidence type="ECO:0000259" key="8">
    <source>
        <dbReference type="Pfam" id="PF04542"/>
    </source>
</evidence>
<dbReference type="PANTHER" id="PTHR43133:SF8">
    <property type="entry name" value="RNA POLYMERASE SIGMA FACTOR HI_1459-RELATED"/>
    <property type="match status" value="1"/>
</dbReference>
<evidence type="ECO:0000259" key="10">
    <source>
        <dbReference type="Pfam" id="PF13490"/>
    </source>
</evidence>
<keyword evidence="3" id="KW-0731">Sigma factor</keyword>
<dbReference type="Gene3D" id="1.10.1740.10">
    <property type="match status" value="1"/>
</dbReference>
<keyword evidence="2" id="KW-0805">Transcription regulation</keyword>
<keyword evidence="12" id="KW-1185">Reference proteome</keyword>
<keyword evidence="5" id="KW-0804">Transcription</keyword>
<protein>
    <recommendedName>
        <fullName evidence="13">Sigma-70 family RNA polymerase sigma factor</fullName>
    </recommendedName>
</protein>
<comment type="caution">
    <text evidence="11">The sequence shown here is derived from an EMBL/GenBank/DDBJ whole genome shotgun (WGS) entry which is preliminary data.</text>
</comment>
<feature type="transmembrane region" description="Helical" evidence="7">
    <location>
        <begin position="283"/>
        <end position="304"/>
    </location>
</feature>
<name>A0ABP4UEN7_9MICO</name>
<evidence type="ECO:0000256" key="1">
    <source>
        <dbReference type="ARBA" id="ARBA00010641"/>
    </source>
</evidence>
<dbReference type="InterPro" id="IPR013324">
    <property type="entry name" value="RNA_pol_sigma_r3/r4-like"/>
</dbReference>
<evidence type="ECO:0008006" key="13">
    <source>
        <dbReference type="Google" id="ProtNLM"/>
    </source>
</evidence>
<keyword evidence="7" id="KW-0472">Membrane</keyword>
<dbReference type="InterPro" id="IPR014284">
    <property type="entry name" value="RNA_pol_sigma-70_dom"/>
</dbReference>
<dbReference type="InterPro" id="IPR013249">
    <property type="entry name" value="RNA_pol_sigma70_r4_t2"/>
</dbReference>
<evidence type="ECO:0000256" key="2">
    <source>
        <dbReference type="ARBA" id="ARBA00023015"/>
    </source>
</evidence>
<keyword evidence="7" id="KW-0812">Transmembrane</keyword>
<feature type="domain" description="RNA polymerase sigma factor 70 region 4 type 2" evidence="9">
    <location>
        <begin position="105"/>
        <end position="154"/>
    </location>
</feature>
<sequence>MAAFDALWRRHIDAARATARALTPQGDAEDVVHDAYLRILDSLRRGRGPSTHFRPYLMATIRNRAADLARQRARHDPTQLEESSGTAPSTPAAETDAVEKFDRAVILRAFESLPERWQEVLWLTEVDGLTPRDAAPILGLSANAVSQLAFRARAGLRDAWVAHHVQSRPHSAECAWVLNHLGGFSRHTLASRDQARVRAHLADCEDCTAAAAEAQRVANLLPLALLPAVLGGLGAAAAYLQASAHVSAPVALAASGAAVVTPATSHTAAHLAGAASLSVTTKWLVATLVALLGVDITAALIWLYEVSDFLSGPFSVFS</sequence>
<organism evidence="11 12">
    <name type="scientific">Microbacterium sediminicola</name>
    <dbReference type="NCBI Taxonomy" id="415210"/>
    <lineage>
        <taxon>Bacteria</taxon>
        <taxon>Bacillati</taxon>
        <taxon>Actinomycetota</taxon>
        <taxon>Actinomycetes</taxon>
        <taxon>Micrococcales</taxon>
        <taxon>Microbacteriaceae</taxon>
        <taxon>Microbacterium</taxon>
    </lineage>
</organism>
<evidence type="ECO:0000256" key="6">
    <source>
        <dbReference type="SAM" id="MobiDB-lite"/>
    </source>
</evidence>
<dbReference type="Gene3D" id="1.10.10.1320">
    <property type="entry name" value="Anti-sigma factor, zinc-finger domain"/>
    <property type="match status" value="1"/>
</dbReference>
<dbReference type="InterPro" id="IPR039425">
    <property type="entry name" value="RNA_pol_sigma-70-like"/>
</dbReference>
<evidence type="ECO:0000256" key="5">
    <source>
        <dbReference type="ARBA" id="ARBA00023163"/>
    </source>
</evidence>
<keyword evidence="7" id="KW-1133">Transmembrane helix</keyword>
<evidence type="ECO:0000256" key="4">
    <source>
        <dbReference type="ARBA" id="ARBA00023125"/>
    </source>
</evidence>
<dbReference type="InterPro" id="IPR041916">
    <property type="entry name" value="Anti_sigma_zinc_sf"/>
</dbReference>
<feature type="region of interest" description="Disordered" evidence="6">
    <location>
        <begin position="68"/>
        <end position="95"/>
    </location>
</feature>
<keyword evidence="4" id="KW-0238">DNA-binding</keyword>
<dbReference type="EMBL" id="BAAAPL010000002">
    <property type="protein sequence ID" value="GAA1704239.1"/>
    <property type="molecule type" value="Genomic_DNA"/>
</dbReference>
<dbReference type="SUPFAM" id="SSF88659">
    <property type="entry name" value="Sigma3 and sigma4 domains of RNA polymerase sigma factors"/>
    <property type="match status" value="1"/>
</dbReference>